<gene>
    <name evidence="1" type="ORF">GPA21_04490</name>
</gene>
<evidence type="ECO:0000313" key="1">
    <source>
        <dbReference type="EMBL" id="NMG02229.1"/>
    </source>
</evidence>
<evidence type="ECO:0000313" key="2">
    <source>
        <dbReference type="Proteomes" id="UP000599523"/>
    </source>
</evidence>
<dbReference type="AlphaFoldDB" id="A0A972J7P3"/>
<organism evidence="1 2">
    <name type="scientific">Azoarcus taiwanensis</name>
    <dbReference type="NCBI Taxonomy" id="666964"/>
    <lineage>
        <taxon>Bacteria</taxon>
        <taxon>Pseudomonadati</taxon>
        <taxon>Pseudomonadota</taxon>
        <taxon>Betaproteobacteria</taxon>
        <taxon>Rhodocyclales</taxon>
        <taxon>Zoogloeaceae</taxon>
        <taxon>Azoarcus</taxon>
    </lineage>
</organism>
<protein>
    <submittedName>
        <fullName evidence="1">Glucose-inhibited division protein B</fullName>
    </submittedName>
</protein>
<name>A0A972J7P3_9RHOO</name>
<dbReference type="Proteomes" id="UP000599523">
    <property type="component" value="Unassembled WGS sequence"/>
</dbReference>
<reference evidence="1" key="1">
    <citation type="submission" date="2019-12" db="EMBL/GenBank/DDBJ databases">
        <title>Comparative genomics gives insights into the taxonomy of the Azoarcus-Aromatoleum group and reveals separate origins of nif in the plant-associated Azoarcus and non-plant-associated Aromatoleum sub-groups.</title>
        <authorList>
            <person name="Lafos M."/>
            <person name="Maluk M."/>
            <person name="Batista M."/>
            <person name="Junghare M."/>
            <person name="Carmona M."/>
            <person name="Faoro H."/>
            <person name="Cruz L.M."/>
            <person name="Battistoni F."/>
            <person name="De Souza E."/>
            <person name="Pedrosa F."/>
            <person name="Chen W.-M."/>
            <person name="Poole P.S."/>
            <person name="Dixon R.A."/>
            <person name="James E.K."/>
        </authorList>
    </citation>
    <scope>NUCLEOTIDE SEQUENCE</scope>
    <source>
        <strain evidence="1">NSC3</strain>
    </source>
</reference>
<comment type="caution">
    <text evidence="1">The sequence shown here is derived from an EMBL/GenBank/DDBJ whole genome shotgun (WGS) entry which is preliminary data.</text>
</comment>
<sequence>MDSRYPADRRRRFGSLLGTLVILLTLNGCGQGDKPLEISLAELVERPAAYDGRVIRTRGTVRGFDDPRHYWLEDANLNRVGLTPEDRIAPHLGRQITVLGQFSYTRDRGRRLRVGTIEDYDGRR</sequence>
<dbReference type="EMBL" id="WTVM01000017">
    <property type="protein sequence ID" value="NMG02229.1"/>
    <property type="molecule type" value="Genomic_DNA"/>
</dbReference>
<keyword evidence="2" id="KW-1185">Reference proteome</keyword>
<dbReference type="RefSeq" id="WP_168987018.1">
    <property type="nucleotide sequence ID" value="NZ_CAWPHM010000088.1"/>
</dbReference>
<accession>A0A972J7P3</accession>
<proteinExistence type="predicted"/>